<evidence type="ECO:0000313" key="3">
    <source>
        <dbReference type="Proteomes" id="UP001610335"/>
    </source>
</evidence>
<sequence>MSLNLTNSVWVITGTNRGIGLGLVKHLIARPTTTVIATVRSEEAAATLKSEAKSLISGDQTSLHIIRLDFSAAVPPETIREAFATSVPTLSHIDVLVCNAGFSTPMTPAAETTADALRACFEVNTIAPLLVFQALWPLLQKATAAPKLISISSSVGSIGAQEPFPGGAYGPSKAAGNWLTNALHLQHEASGLIAIALHPGWVQTNMGNFAAEEWNYAPGPPEIVDNSAKGILKVIDGATRETASGKFLSYTGQAIPW</sequence>
<keyword evidence="3" id="KW-1185">Reference proteome</keyword>
<dbReference type="Proteomes" id="UP001610335">
    <property type="component" value="Unassembled WGS sequence"/>
</dbReference>
<comment type="caution">
    <text evidence="2">The sequence shown here is derived from an EMBL/GenBank/DDBJ whole genome shotgun (WGS) entry which is preliminary data.</text>
</comment>
<proteinExistence type="inferred from homology"/>
<organism evidence="2 3">
    <name type="scientific">Aspergillus cavernicola</name>
    <dbReference type="NCBI Taxonomy" id="176166"/>
    <lineage>
        <taxon>Eukaryota</taxon>
        <taxon>Fungi</taxon>
        <taxon>Dikarya</taxon>
        <taxon>Ascomycota</taxon>
        <taxon>Pezizomycotina</taxon>
        <taxon>Eurotiomycetes</taxon>
        <taxon>Eurotiomycetidae</taxon>
        <taxon>Eurotiales</taxon>
        <taxon>Aspergillaceae</taxon>
        <taxon>Aspergillus</taxon>
        <taxon>Aspergillus subgen. Nidulantes</taxon>
    </lineage>
</organism>
<comment type="similarity">
    <text evidence="1">Belongs to the short-chain dehydrogenases/reductases (SDR) family.</text>
</comment>
<evidence type="ECO:0008006" key="4">
    <source>
        <dbReference type="Google" id="ProtNLM"/>
    </source>
</evidence>
<gene>
    <name evidence="2" type="ORF">BDW59DRAFT_149609</name>
</gene>
<dbReference type="Gene3D" id="3.40.50.720">
    <property type="entry name" value="NAD(P)-binding Rossmann-like Domain"/>
    <property type="match status" value="1"/>
</dbReference>
<dbReference type="InterPro" id="IPR002347">
    <property type="entry name" value="SDR_fam"/>
</dbReference>
<reference evidence="2 3" key="1">
    <citation type="submission" date="2024-07" db="EMBL/GenBank/DDBJ databases">
        <title>Section-level genome sequencing and comparative genomics of Aspergillus sections Usti and Cavernicolus.</title>
        <authorList>
            <consortium name="Lawrence Berkeley National Laboratory"/>
            <person name="Nybo J.L."/>
            <person name="Vesth T.C."/>
            <person name="Theobald S."/>
            <person name="Frisvad J.C."/>
            <person name="Larsen T.O."/>
            <person name="Kjaerboelling I."/>
            <person name="Rothschild-Mancinelli K."/>
            <person name="Lyhne E.K."/>
            <person name="Kogle M.E."/>
            <person name="Barry K."/>
            <person name="Clum A."/>
            <person name="Na H."/>
            <person name="Ledsgaard L."/>
            <person name="Lin J."/>
            <person name="Lipzen A."/>
            <person name="Kuo A."/>
            <person name="Riley R."/>
            <person name="Mondo S."/>
            <person name="LaButti K."/>
            <person name="Haridas S."/>
            <person name="Pangalinan J."/>
            <person name="Salamov A.A."/>
            <person name="Simmons B.A."/>
            <person name="Magnuson J.K."/>
            <person name="Chen J."/>
            <person name="Drula E."/>
            <person name="Henrissat B."/>
            <person name="Wiebenga A."/>
            <person name="Lubbers R.J."/>
            <person name="Gomes A.C."/>
            <person name="Makela M.R."/>
            <person name="Stajich J."/>
            <person name="Grigoriev I.V."/>
            <person name="Mortensen U.H."/>
            <person name="De vries R.P."/>
            <person name="Baker S.E."/>
            <person name="Andersen M.R."/>
        </authorList>
    </citation>
    <scope>NUCLEOTIDE SEQUENCE [LARGE SCALE GENOMIC DNA]</scope>
    <source>
        <strain evidence="2 3">CBS 600.67</strain>
    </source>
</reference>
<accession>A0ABR4I3N8</accession>
<dbReference type="Pfam" id="PF00106">
    <property type="entry name" value="adh_short"/>
    <property type="match status" value="1"/>
</dbReference>
<dbReference type="PANTHER" id="PTHR43544:SF26">
    <property type="entry name" value="SHORT CHAIN DEHYDROGENASE_REDUCTASE FAMILY OXIDOREDUCTASE (JCVI)"/>
    <property type="match status" value="1"/>
</dbReference>
<name>A0ABR4I3N8_9EURO</name>
<protein>
    <recommendedName>
        <fullName evidence="4">NAD(P)-binding protein</fullName>
    </recommendedName>
</protein>
<dbReference type="PANTHER" id="PTHR43544">
    <property type="entry name" value="SHORT-CHAIN DEHYDROGENASE/REDUCTASE"/>
    <property type="match status" value="1"/>
</dbReference>
<dbReference type="PRINTS" id="PR00081">
    <property type="entry name" value="GDHRDH"/>
</dbReference>
<dbReference type="InterPro" id="IPR051468">
    <property type="entry name" value="Fungal_SecMetab_SDRs"/>
</dbReference>
<evidence type="ECO:0000256" key="1">
    <source>
        <dbReference type="ARBA" id="ARBA00006484"/>
    </source>
</evidence>
<evidence type="ECO:0000313" key="2">
    <source>
        <dbReference type="EMBL" id="KAL2822242.1"/>
    </source>
</evidence>
<dbReference type="CDD" id="cd05325">
    <property type="entry name" value="carb_red_sniffer_like_SDR_c"/>
    <property type="match status" value="1"/>
</dbReference>
<dbReference type="InterPro" id="IPR036291">
    <property type="entry name" value="NAD(P)-bd_dom_sf"/>
</dbReference>
<dbReference type="EMBL" id="JBFXLS010000059">
    <property type="protein sequence ID" value="KAL2822242.1"/>
    <property type="molecule type" value="Genomic_DNA"/>
</dbReference>
<dbReference type="SUPFAM" id="SSF51735">
    <property type="entry name" value="NAD(P)-binding Rossmann-fold domains"/>
    <property type="match status" value="1"/>
</dbReference>